<name>A0A1Y1WFH0_9FUNG</name>
<sequence>MDCSYACGYRNCQMILSSILADPESAKRLEISTVPTVRELQELLESAWSKGFDRDGAEQLGHRVVNTRKWIGTTEIYCILARLGIRSHIVDFHRPTGADNSHAALFSWISQHCSQSKYPLYLQHQGHSRTVVGVESAAGSLLVFDPDMDAGSETPDAFRYTLEMTKKHSQFQVLYVDVHDAADIPKDIGSVRVP</sequence>
<dbReference type="STRING" id="61395.A0A1Y1WFH0"/>
<dbReference type="AlphaFoldDB" id="A0A1Y1WFH0"/>
<evidence type="ECO:0000256" key="1">
    <source>
        <dbReference type="ARBA" id="ARBA00022801"/>
    </source>
</evidence>
<reference evidence="3 4" key="1">
    <citation type="submission" date="2016-07" db="EMBL/GenBank/DDBJ databases">
        <title>Pervasive Adenine N6-methylation of Active Genes in Fungi.</title>
        <authorList>
            <consortium name="DOE Joint Genome Institute"/>
            <person name="Mondo S.J."/>
            <person name="Dannebaum R.O."/>
            <person name="Kuo R.C."/>
            <person name="Labutti K."/>
            <person name="Haridas S."/>
            <person name="Kuo A."/>
            <person name="Salamov A."/>
            <person name="Ahrendt S.R."/>
            <person name="Lipzen A."/>
            <person name="Sullivan W."/>
            <person name="Andreopoulos W.B."/>
            <person name="Clum A."/>
            <person name="Lindquist E."/>
            <person name="Daum C."/>
            <person name="Ramamoorthy G.K."/>
            <person name="Gryganskyi A."/>
            <person name="Culley D."/>
            <person name="Magnuson J.K."/>
            <person name="James T.Y."/>
            <person name="O'Malley M.A."/>
            <person name="Stajich J.E."/>
            <person name="Spatafora J.W."/>
            <person name="Visel A."/>
            <person name="Grigoriev I.V."/>
        </authorList>
    </citation>
    <scope>NUCLEOTIDE SEQUENCE [LARGE SCALE GENOMIC DNA]</scope>
    <source>
        <strain evidence="3 4">ATCC 12442</strain>
    </source>
</reference>
<gene>
    <name evidence="3" type="ORF">DL89DRAFT_103252</name>
</gene>
<dbReference type="GO" id="GO:0019783">
    <property type="term" value="F:ubiquitin-like protein peptidase activity"/>
    <property type="evidence" value="ECO:0007669"/>
    <property type="project" value="UniProtKB-ARBA"/>
</dbReference>
<feature type="domain" description="UFSP1/2/DUB catalytic" evidence="2">
    <location>
        <begin position="6"/>
        <end position="156"/>
    </location>
</feature>
<keyword evidence="1" id="KW-0378">Hydrolase</keyword>
<dbReference type="GeneID" id="63799667"/>
<evidence type="ECO:0000259" key="2">
    <source>
        <dbReference type="Pfam" id="PF07910"/>
    </source>
</evidence>
<dbReference type="PANTHER" id="PTHR48153:SF4">
    <property type="entry name" value="UBIQUITIN CARBOXYL-TERMINAL HYDROLASE MUG105"/>
    <property type="match status" value="1"/>
</dbReference>
<dbReference type="RefSeq" id="XP_040745328.1">
    <property type="nucleotide sequence ID" value="XM_040883019.1"/>
</dbReference>
<dbReference type="Proteomes" id="UP000193922">
    <property type="component" value="Unassembled WGS sequence"/>
</dbReference>
<dbReference type="PANTHER" id="PTHR48153">
    <property type="entry name" value="UFM1-SPECIFIC PROTEASE 2"/>
    <property type="match status" value="1"/>
</dbReference>
<dbReference type="OrthoDB" id="288987at2759"/>
<dbReference type="Gene3D" id="3.90.70.130">
    <property type="match status" value="1"/>
</dbReference>
<dbReference type="EMBL" id="MCFD01000003">
    <property type="protein sequence ID" value="ORX71904.1"/>
    <property type="molecule type" value="Genomic_DNA"/>
</dbReference>
<comment type="caution">
    <text evidence="3">The sequence shown here is derived from an EMBL/GenBank/DDBJ whole genome shotgun (WGS) entry which is preliminary data.</text>
</comment>
<dbReference type="Pfam" id="PF07910">
    <property type="entry name" value="Peptidase_C78"/>
    <property type="match status" value="1"/>
</dbReference>
<proteinExistence type="predicted"/>
<keyword evidence="4" id="KW-1185">Reference proteome</keyword>
<accession>A0A1Y1WFH0</accession>
<protein>
    <submittedName>
        <fullName evidence="3">DUF1671-domain-containing protein</fullName>
    </submittedName>
</protein>
<evidence type="ECO:0000313" key="3">
    <source>
        <dbReference type="EMBL" id="ORX71904.1"/>
    </source>
</evidence>
<organism evidence="3 4">
    <name type="scientific">Linderina pennispora</name>
    <dbReference type="NCBI Taxonomy" id="61395"/>
    <lineage>
        <taxon>Eukaryota</taxon>
        <taxon>Fungi</taxon>
        <taxon>Fungi incertae sedis</taxon>
        <taxon>Zoopagomycota</taxon>
        <taxon>Kickxellomycotina</taxon>
        <taxon>Kickxellomycetes</taxon>
        <taxon>Kickxellales</taxon>
        <taxon>Kickxellaceae</taxon>
        <taxon>Linderina</taxon>
    </lineage>
</organism>
<evidence type="ECO:0000313" key="4">
    <source>
        <dbReference type="Proteomes" id="UP000193922"/>
    </source>
</evidence>
<dbReference type="InterPro" id="IPR012462">
    <property type="entry name" value="UFSP1/2_DUB_cat"/>
</dbReference>